<protein>
    <submittedName>
        <fullName evidence="4">Response regulator</fullName>
    </submittedName>
</protein>
<evidence type="ECO:0000313" key="4">
    <source>
        <dbReference type="EMBL" id="NFV78612.1"/>
    </source>
</evidence>
<feature type="modified residue" description="4-aspartylphosphate" evidence="2">
    <location>
        <position position="65"/>
    </location>
</feature>
<sequence>MAVLMQADGATSPLIVVIEDESIVLAGYQMLFESWGYRVVAAPSTEEALKLLRDSHVRPDFILADYRLKEGNTGTEAIQTLRSAFGAGIPGVLVTGDTAVDRLRTAAASGLPILHKPVNGRQLLDILQRSLGAAA</sequence>
<accession>A0A7C9UU96</accession>
<name>A0A7C9UU96_9PROT</name>
<evidence type="ECO:0000256" key="2">
    <source>
        <dbReference type="PROSITE-ProRule" id="PRU00169"/>
    </source>
</evidence>
<dbReference type="InterPro" id="IPR001789">
    <property type="entry name" value="Sig_transdc_resp-reg_receiver"/>
</dbReference>
<keyword evidence="1 2" id="KW-0597">Phosphoprotein</keyword>
<dbReference type="Pfam" id="PF00072">
    <property type="entry name" value="Response_reg"/>
    <property type="match status" value="1"/>
</dbReference>
<dbReference type="GO" id="GO:0000160">
    <property type="term" value="P:phosphorelay signal transduction system"/>
    <property type="evidence" value="ECO:0007669"/>
    <property type="project" value="InterPro"/>
</dbReference>
<dbReference type="PROSITE" id="PS50110">
    <property type="entry name" value="RESPONSE_REGULATORY"/>
    <property type="match status" value="1"/>
</dbReference>
<gene>
    <name evidence="4" type="ORF">G4223_00585</name>
</gene>
<evidence type="ECO:0000259" key="3">
    <source>
        <dbReference type="PROSITE" id="PS50110"/>
    </source>
</evidence>
<keyword evidence="5" id="KW-1185">Reference proteome</keyword>
<reference evidence="4 5" key="1">
    <citation type="submission" date="2020-02" db="EMBL/GenBank/DDBJ databases">
        <authorList>
            <person name="Dziuba M."/>
            <person name="Kuznetsov B."/>
            <person name="Mardanov A."/>
            <person name="Ravin N."/>
            <person name="Grouzdev D."/>
        </authorList>
    </citation>
    <scope>NUCLEOTIDE SEQUENCE [LARGE SCALE GENOMIC DNA]</scope>
    <source>
        <strain evidence="4 5">SpK</strain>
    </source>
</reference>
<evidence type="ECO:0000313" key="5">
    <source>
        <dbReference type="Proteomes" id="UP000480684"/>
    </source>
</evidence>
<dbReference type="PANTHER" id="PTHR44591">
    <property type="entry name" value="STRESS RESPONSE REGULATOR PROTEIN 1"/>
    <property type="match status" value="1"/>
</dbReference>
<organism evidence="4 5">
    <name type="scientific">Magnetospirillum aberrantis SpK</name>
    <dbReference type="NCBI Taxonomy" id="908842"/>
    <lineage>
        <taxon>Bacteria</taxon>
        <taxon>Pseudomonadati</taxon>
        <taxon>Pseudomonadota</taxon>
        <taxon>Alphaproteobacteria</taxon>
        <taxon>Rhodospirillales</taxon>
        <taxon>Rhodospirillaceae</taxon>
        <taxon>Magnetospirillum</taxon>
    </lineage>
</organism>
<proteinExistence type="predicted"/>
<dbReference type="SMART" id="SM00448">
    <property type="entry name" value="REC"/>
    <property type="match status" value="1"/>
</dbReference>
<dbReference type="InterPro" id="IPR050595">
    <property type="entry name" value="Bact_response_regulator"/>
</dbReference>
<dbReference type="InterPro" id="IPR011006">
    <property type="entry name" value="CheY-like_superfamily"/>
</dbReference>
<evidence type="ECO:0000256" key="1">
    <source>
        <dbReference type="ARBA" id="ARBA00022553"/>
    </source>
</evidence>
<dbReference type="PANTHER" id="PTHR44591:SF3">
    <property type="entry name" value="RESPONSE REGULATORY DOMAIN-CONTAINING PROTEIN"/>
    <property type="match status" value="1"/>
</dbReference>
<dbReference type="EMBL" id="JAAIYP010000004">
    <property type="protein sequence ID" value="NFV78612.1"/>
    <property type="molecule type" value="Genomic_DNA"/>
</dbReference>
<dbReference type="Gene3D" id="3.40.50.2300">
    <property type="match status" value="1"/>
</dbReference>
<dbReference type="Proteomes" id="UP000480684">
    <property type="component" value="Unassembled WGS sequence"/>
</dbReference>
<dbReference type="AlphaFoldDB" id="A0A7C9UU96"/>
<dbReference type="RefSeq" id="WP_163673705.1">
    <property type="nucleotide sequence ID" value="NZ_JAAIYP010000004.1"/>
</dbReference>
<dbReference type="CDD" id="cd00156">
    <property type="entry name" value="REC"/>
    <property type="match status" value="1"/>
</dbReference>
<feature type="domain" description="Response regulatory" evidence="3">
    <location>
        <begin position="14"/>
        <end position="131"/>
    </location>
</feature>
<dbReference type="SUPFAM" id="SSF52172">
    <property type="entry name" value="CheY-like"/>
    <property type="match status" value="1"/>
</dbReference>
<comment type="caution">
    <text evidence="4">The sequence shown here is derived from an EMBL/GenBank/DDBJ whole genome shotgun (WGS) entry which is preliminary data.</text>
</comment>